<feature type="binding site" evidence="9">
    <location>
        <begin position="69"/>
        <end position="70"/>
    </location>
    <ligand>
        <name>substrate</name>
    </ligand>
</feature>
<dbReference type="HAMAP" id="MF_00082">
    <property type="entry name" value="ArgB"/>
    <property type="match status" value="1"/>
</dbReference>
<protein>
    <recommendedName>
        <fullName evidence="9">Acetylglutamate kinase</fullName>
        <ecNumber evidence="9">2.7.2.8</ecNumber>
    </recommendedName>
    <alternativeName>
        <fullName evidence="9">N-acetyl-L-glutamate 5-phosphotransferase</fullName>
    </alternativeName>
    <alternativeName>
        <fullName evidence="9">NAG kinase</fullName>
        <shortName evidence="9">NAGK</shortName>
    </alternativeName>
</protein>
<evidence type="ECO:0000259" key="10">
    <source>
        <dbReference type="Pfam" id="PF00696"/>
    </source>
</evidence>
<dbReference type="AlphaFoldDB" id="A0A0P0P389"/>
<comment type="pathway">
    <text evidence="1 9">Amino-acid biosynthesis; L-arginine biosynthesis; N(2)-acetyl-L-ornithine from L-glutamate: step 2/4.</text>
</comment>
<evidence type="ECO:0000256" key="8">
    <source>
        <dbReference type="ARBA" id="ARBA00048141"/>
    </source>
</evidence>
<dbReference type="InterPro" id="IPR004662">
    <property type="entry name" value="AcgluKinase_fam"/>
</dbReference>
<dbReference type="Pfam" id="PF00696">
    <property type="entry name" value="AA_kinase"/>
    <property type="match status" value="1"/>
</dbReference>
<keyword evidence="6 9" id="KW-0418">Kinase</keyword>
<evidence type="ECO:0000256" key="1">
    <source>
        <dbReference type="ARBA" id="ARBA00004828"/>
    </source>
</evidence>
<feature type="domain" description="Aspartate/glutamate/uridylate kinase" evidence="10">
    <location>
        <begin position="30"/>
        <end position="280"/>
    </location>
</feature>
<dbReference type="OrthoDB" id="9803155at2"/>
<dbReference type="GO" id="GO:0005524">
    <property type="term" value="F:ATP binding"/>
    <property type="evidence" value="ECO:0007669"/>
    <property type="project" value="UniProtKB-UniRule"/>
</dbReference>
<dbReference type="EMBL" id="CP013002">
    <property type="protein sequence ID" value="ALL14719.1"/>
    <property type="molecule type" value="Genomic_DNA"/>
</dbReference>
<dbReference type="EC" id="2.7.2.8" evidence="9"/>
<dbReference type="InterPro" id="IPR041727">
    <property type="entry name" value="NAGK-C"/>
</dbReference>
<evidence type="ECO:0000256" key="3">
    <source>
        <dbReference type="ARBA" id="ARBA00022605"/>
    </source>
</evidence>
<comment type="function">
    <text evidence="9">Catalyzes the ATP-dependent phosphorylation of N-acetyl-L-glutamate.</text>
</comment>
<dbReference type="PANTHER" id="PTHR23342:SF0">
    <property type="entry name" value="N-ACETYLGLUTAMATE SYNTHASE, MITOCHONDRIAL"/>
    <property type="match status" value="1"/>
</dbReference>
<dbReference type="KEGG" id="chq:AQ619_15895"/>
<feature type="site" description="Transition state stabilizer" evidence="9">
    <location>
        <position position="262"/>
    </location>
</feature>
<dbReference type="PIRSF" id="PIRSF000728">
    <property type="entry name" value="NAGK"/>
    <property type="match status" value="1"/>
</dbReference>
<comment type="similarity">
    <text evidence="9">Belongs to the acetylglutamate kinase family. ArgB subfamily.</text>
</comment>
<dbReference type="PANTHER" id="PTHR23342">
    <property type="entry name" value="N-ACETYLGLUTAMATE SYNTHASE"/>
    <property type="match status" value="1"/>
</dbReference>
<dbReference type="Gene3D" id="3.40.1160.10">
    <property type="entry name" value="Acetylglutamate kinase-like"/>
    <property type="match status" value="1"/>
</dbReference>
<dbReference type="NCBIfam" id="TIGR00761">
    <property type="entry name" value="argB"/>
    <property type="match status" value="1"/>
</dbReference>
<dbReference type="STRING" id="69395.AQ619_15895"/>
<dbReference type="PRINTS" id="PR00474">
    <property type="entry name" value="GLU5KINASE"/>
</dbReference>
<dbReference type="CDD" id="cd04250">
    <property type="entry name" value="AAK_NAGK-C"/>
    <property type="match status" value="1"/>
</dbReference>
<dbReference type="InterPro" id="IPR037528">
    <property type="entry name" value="ArgB"/>
</dbReference>
<evidence type="ECO:0000256" key="5">
    <source>
        <dbReference type="ARBA" id="ARBA00022741"/>
    </source>
</evidence>
<feature type="binding site" evidence="9">
    <location>
        <position position="91"/>
    </location>
    <ligand>
        <name>substrate</name>
    </ligand>
</feature>
<evidence type="ECO:0000313" key="12">
    <source>
        <dbReference type="Proteomes" id="UP000056905"/>
    </source>
</evidence>
<keyword evidence="5 9" id="KW-0547">Nucleotide-binding</keyword>
<dbReference type="eggNOG" id="COG0548">
    <property type="taxonomic scope" value="Bacteria"/>
</dbReference>
<dbReference type="FunFam" id="3.40.1160.10:FF:000004">
    <property type="entry name" value="Acetylglutamate kinase"/>
    <property type="match status" value="1"/>
</dbReference>
<keyword evidence="2 9" id="KW-0055">Arginine biosynthesis</keyword>
<dbReference type="InterPro" id="IPR001057">
    <property type="entry name" value="Glu/AcGlu_kinase"/>
</dbReference>
<comment type="catalytic activity">
    <reaction evidence="8 9">
        <text>N-acetyl-L-glutamate + ATP = N-acetyl-L-glutamyl 5-phosphate + ADP</text>
        <dbReference type="Rhea" id="RHEA:14629"/>
        <dbReference type="ChEBI" id="CHEBI:30616"/>
        <dbReference type="ChEBI" id="CHEBI:44337"/>
        <dbReference type="ChEBI" id="CHEBI:57936"/>
        <dbReference type="ChEBI" id="CHEBI:456216"/>
        <dbReference type="EC" id="2.7.2.8"/>
    </reaction>
</comment>
<reference evidence="11 12" key="1">
    <citation type="submission" date="2015-10" db="EMBL/GenBank/DDBJ databases">
        <title>Conservation of the essential genome among Caulobacter and Brevundimonas species.</title>
        <authorList>
            <person name="Scott D."/>
            <person name="Ely B."/>
        </authorList>
    </citation>
    <scope>NUCLEOTIDE SEQUENCE [LARGE SCALE GENOMIC DNA]</scope>
    <source>
        <strain evidence="11 12">CB4</strain>
    </source>
</reference>
<evidence type="ECO:0000313" key="11">
    <source>
        <dbReference type="EMBL" id="ALL14719.1"/>
    </source>
</evidence>
<gene>
    <name evidence="9" type="primary">argB</name>
    <name evidence="11" type="ORF">AQ619_15895</name>
</gene>
<evidence type="ECO:0000256" key="6">
    <source>
        <dbReference type="ARBA" id="ARBA00022777"/>
    </source>
</evidence>
<accession>A0A0P0P389</accession>
<evidence type="ECO:0000256" key="7">
    <source>
        <dbReference type="ARBA" id="ARBA00022840"/>
    </source>
</evidence>
<evidence type="ECO:0000256" key="4">
    <source>
        <dbReference type="ARBA" id="ARBA00022679"/>
    </source>
</evidence>
<dbReference type="SUPFAM" id="SSF53633">
    <property type="entry name" value="Carbamate kinase-like"/>
    <property type="match status" value="1"/>
</dbReference>
<dbReference type="RefSeq" id="WP_062149879.1">
    <property type="nucleotide sequence ID" value="NZ_CP013002.1"/>
</dbReference>
<dbReference type="Proteomes" id="UP000056905">
    <property type="component" value="Chromosome"/>
</dbReference>
<organism evidence="11 12">
    <name type="scientific">Caulobacter henricii</name>
    <dbReference type="NCBI Taxonomy" id="69395"/>
    <lineage>
        <taxon>Bacteria</taxon>
        <taxon>Pseudomonadati</taxon>
        <taxon>Pseudomonadota</taxon>
        <taxon>Alphaproteobacteria</taxon>
        <taxon>Caulobacterales</taxon>
        <taxon>Caulobacteraceae</taxon>
        <taxon>Caulobacter</taxon>
    </lineage>
</organism>
<dbReference type="GO" id="GO:0003991">
    <property type="term" value="F:acetylglutamate kinase activity"/>
    <property type="evidence" value="ECO:0007669"/>
    <property type="project" value="UniProtKB-UniRule"/>
</dbReference>
<dbReference type="InterPro" id="IPR001048">
    <property type="entry name" value="Asp/Glu/Uridylate_kinase"/>
</dbReference>
<evidence type="ECO:0000256" key="9">
    <source>
        <dbReference type="HAMAP-Rule" id="MF_00082"/>
    </source>
</evidence>
<proteinExistence type="inferred from homology"/>
<keyword evidence="9" id="KW-0963">Cytoplasm</keyword>
<dbReference type="GO" id="GO:0042450">
    <property type="term" value="P:L-arginine biosynthetic process via ornithine"/>
    <property type="evidence" value="ECO:0007669"/>
    <property type="project" value="UniProtKB-UniRule"/>
</dbReference>
<keyword evidence="4 9" id="KW-0808">Transferase</keyword>
<dbReference type="InterPro" id="IPR036393">
    <property type="entry name" value="AceGlu_kinase-like_sf"/>
</dbReference>
<keyword evidence="12" id="KW-1185">Reference proteome</keyword>
<dbReference type="GO" id="GO:0005737">
    <property type="term" value="C:cytoplasm"/>
    <property type="evidence" value="ECO:0007669"/>
    <property type="project" value="UniProtKB-SubCell"/>
</dbReference>
<feature type="binding site" evidence="9">
    <location>
        <position position="202"/>
    </location>
    <ligand>
        <name>substrate</name>
    </ligand>
</feature>
<dbReference type="UniPathway" id="UPA00068">
    <property type="reaction ID" value="UER00107"/>
</dbReference>
<sequence>MTDAAEEAGWATAKTLAEALPYIQIYDRETVVIKYGGHAMGQEEVAKVFAADAVLLKLLGVHPVVVHGGGPQISRMLERAGVKSTFVDGLRVTDEATMEVAEMVLSGAINKEIANWITLAGAEADVRGVGLSGKDARMITAEKVTRTKRDPDSNIEQVVDLGFVGEPTKVDPHIIQALLSSETDYIPVIAPIGVSEAGQTFNINADTVAGALAGALKAKRMLMLTDIAGVLDGEGQLIRQMTVAEARELIATGVASGGMIPKLENAIHAVESGVEAVVILDGRRPHAMLVELFSEHGAGTLISR</sequence>
<name>A0A0P0P389_9CAUL</name>
<keyword evidence="3 9" id="KW-0028">Amino-acid biosynthesis</keyword>
<feature type="site" description="Transition state stabilizer" evidence="9">
    <location>
        <position position="34"/>
    </location>
</feature>
<comment type="subcellular location">
    <subcellularLocation>
        <location evidence="9">Cytoplasm</location>
    </subcellularLocation>
</comment>
<evidence type="ECO:0000256" key="2">
    <source>
        <dbReference type="ARBA" id="ARBA00022571"/>
    </source>
</evidence>
<keyword evidence="7 9" id="KW-0067">ATP-binding</keyword>